<name>A0A164FCL1_9CRUS</name>
<gene>
    <name evidence="2" type="ORF">APZ42_007340</name>
</gene>
<accession>A0A164FCL1</accession>
<dbReference type="PANTHER" id="PTHR34753">
    <property type="entry name" value="TELOMERASE RNA COMPONENT INTERACTING RNASE"/>
    <property type="match status" value="1"/>
</dbReference>
<dbReference type="Proteomes" id="UP000076858">
    <property type="component" value="Unassembled WGS sequence"/>
</dbReference>
<keyword evidence="3" id="KW-1185">Reference proteome</keyword>
<dbReference type="GO" id="GO:0008408">
    <property type="term" value="F:3'-5' exonuclease activity"/>
    <property type="evidence" value="ECO:0007669"/>
    <property type="project" value="InterPro"/>
</dbReference>
<feature type="region of interest" description="Disordered" evidence="1">
    <location>
        <begin position="158"/>
        <end position="205"/>
    </location>
</feature>
<dbReference type="AlphaFoldDB" id="A0A164FCL1"/>
<reference evidence="2 3" key="1">
    <citation type="submission" date="2016-03" db="EMBL/GenBank/DDBJ databases">
        <title>EvidentialGene: Evidence-directed Construction of Genes on Genomes.</title>
        <authorList>
            <person name="Gilbert D.G."/>
            <person name="Choi J.-H."/>
            <person name="Mockaitis K."/>
            <person name="Colbourne J."/>
            <person name="Pfrender M."/>
        </authorList>
    </citation>
    <scope>NUCLEOTIDE SEQUENCE [LARGE SCALE GENOMIC DNA]</scope>
    <source>
        <strain evidence="2 3">Xinb3</strain>
        <tissue evidence="2">Complete organism</tissue>
    </source>
</reference>
<dbReference type="EMBL" id="LRGB01020575">
    <property type="protein sequence ID" value="KZR97659.1"/>
    <property type="molecule type" value="Genomic_DNA"/>
</dbReference>
<feature type="compositionally biased region" description="Polar residues" evidence="1">
    <location>
        <begin position="181"/>
        <end position="205"/>
    </location>
</feature>
<evidence type="ECO:0000313" key="3">
    <source>
        <dbReference type="Proteomes" id="UP000076858"/>
    </source>
</evidence>
<protein>
    <submittedName>
        <fullName evidence="2">Uncharacterized protein</fullName>
    </submittedName>
</protein>
<organism evidence="2 3">
    <name type="scientific">Daphnia magna</name>
    <dbReference type="NCBI Taxonomy" id="35525"/>
    <lineage>
        <taxon>Eukaryota</taxon>
        <taxon>Metazoa</taxon>
        <taxon>Ecdysozoa</taxon>
        <taxon>Arthropoda</taxon>
        <taxon>Crustacea</taxon>
        <taxon>Branchiopoda</taxon>
        <taxon>Diplostraca</taxon>
        <taxon>Cladocera</taxon>
        <taxon>Anomopoda</taxon>
        <taxon>Daphniidae</taxon>
        <taxon>Daphnia</taxon>
    </lineage>
</organism>
<evidence type="ECO:0000256" key="1">
    <source>
        <dbReference type="SAM" id="MobiDB-lite"/>
    </source>
</evidence>
<proteinExistence type="predicted"/>
<dbReference type="PANTHER" id="PTHR34753:SF1">
    <property type="entry name" value="TELOMERASE RNA COMPONENT INTERACTING RNASE"/>
    <property type="match status" value="1"/>
</dbReference>
<sequence>MLNGLSPSEAKALREICNPSYEGSFTLQCPILDESMGRTLKRWKGSSGSVTDFVEKTWLSTHYKIMDIARPLIQLSSSLPPSDPHLQHIDSALRLWGVAFRDVTMNWRKNILRQMAPDFLNLLFDPTSFSNREMSRLFGVHFLNAIAKKADEENKITKIGRNAGHSQSSKRPFNKFARSGGATTQKSSAGPSSGNHRGTGSNSQRASESVYSVFPLLLVTLIHQ</sequence>
<evidence type="ECO:0000313" key="2">
    <source>
        <dbReference type="EMBL" id="KZR97659.1"/>
    </source>
</evidence>
<comment type="caution">
    <text evidence="2">The sequence shown here is derived from an EMBL/GenBank/DDBJ whole genome shotgun (WGS) entry which is preliminary data.</text>
</comment>
<dbReference type="GO" id="GO:0008409">
    <property type="term" value="F:5'-3' exonuclease activity"/>
    <property type="evidence" value="ECO:0007669"/>
    <property type="project" value="InterPro"/>
</dbReference>
<dbReference type="OrthoDB" id="10373705at2759"/>
<dbReference type="InterPro" id="IPR038838">
    <property type="entry name" value="TRIR"/>
</dbReference>